<organism evidence="2 3">
    <name type="scientific">Deinococcus reticulitermitis</name>
    <dbReference type="NCBI Taxonomy" id="856736"/>
    <lineage>
        <taxon>Bacteria</taxon>
        <taxon>Thermotogati</taxon>
        <taxon>Deinococcota</taxon>
        <taxon>Deinococci</taxon>
        <taxon>Deinococcales</taxon>
        <taxon>Deinococcaceae</taxon>
        <taxon>Deinococcus</taxon>
    </lineage>
</organism>
<dbReference type="OrthoDB" id="74197at2"/>
<dbReference type="STRING" id="856736.SAMN04488058_103182"/>
<gene>
    <name evidence="2" type="ORF">SAMN04488058_103182</name>
</gene>
<keyword evidence="1" id="KW-0472">Membrane</keyword>
<dbReference type="RefSeq" id="WP_092263702.1">
    <property type="nucleotide sequence ID" value="NZ_FNZA01000003.1"/>
</dbReference>
<keyword evidence="1" id="KW-0812">Transmembrane</keyword>
<sequence length="138" mass="14504">MLRASFWLTALLLIPLGLGLYFLPEDLSGLLGISALWLARVSGGLLLAWGAFQIAASLAPDAAKVGGLVGGNLLMVATLLPAALRLSLTPELRGALLLVSGWLGLAALLALLSFPLERATARPPRTLPRQTQAQEDEK</sequence>
<accession>A0A1H6VRN3</accession>
<name>A0A1H6VRN3_9DEIO</name>
<dbReference type="AlphaFoldDB" id="A0A1H6VRN3"/>
<feature type="transmembrane region" description="Helical" evidence="1">
    <location>
        <begin position="65"/>
        <end position="84"/>
    </location>
</feature>
<dbReference type="EMBL" id="FNZA01000003">
    <property type="protein sequence ID" value="SEJ04457.1"/>
    <property type="molecule type" value="Genomic_DNA"/>
</dbReference>
<keyword evidence="3" id="KW-1185">Reference proteome</keyword>
<reference evidence="3" key="1">
    <citation type="submission" date="2016-10" db="EMBL/GenBank/DDBJ databases">
        <authorList>
            <person name="Varghese N."/>
            <person name="Submissions S."/>
        </authorList>
    </citation>
    <scope>NUCLEOTIDE SEQUENCE [LARGE SCALE GENOMIC DNA]</scope>
    <source>
        <strain evidence="3">CGMCC 1.10218</strain>
    </source>
</reference>
<proteinExistence type="predicted"/>
<feature type="transmembrane region" description="Helical" evidence="1">
    <location>
        <begin position="96"/>
        <end position="116"/>
    </location>
</feature>
<protein>
    <submittedName>
        <fullName evidence="2">Uncharacterized protein</fullName>
    </submittedName>
</protein>
<dbReference type="Proteomes" id="UP000199223">
    <property type="component" value="Unassembled WGS sequence"/>
</dbReference>
<feature type="transmembrane region" description="Helical" evidence="1">
    <location>
        <begin position="35"/>
        <end position="58"/>
    </location>
</feature>
<keyword evidence="1" id="KW-1133">Transmembrane helix</keyword>
<evidence type="ECO:0000313" key="3">
    <source>
        <dbReference type="Proteomes" id="UP000199223"/>
    </source>
</evidence>
<evidence type="ECO:0000256" key="1">
    <source>
        <dbReference type="SAM" id="Phobius"/>
    </source>
</evidence>
<evidence type="ECO:0000313" key="2">
    <source>
        <dbReference type="EMBL" id="SEJ04457.1"/>
    </source>
</evidence>